<name>A0ACC2MWI2_PERAE</name>
<keyword evidence="2" id="KW-1185">Reference proteome</keyword>
<organism evidence="1 2">
    <name type="scientific">Persea americana</name>
    <name type="common">Avocado</name>
    <dbReference type="NCBI Taxonomy" id="3435"/>
    <lineage>
        <taxon>Eukaryota</taxon>
        <taxon>Viridiplantae</taxon>
        <taxon>Streptophyta</taxon>
        <taxon>Embryophyta</taxon>
        <taxon>Tracheophyta</taxon>
        <taxon>Spermatophyta</taxon>
        <taxon>Magnoliopsida</taxon>
        <taxon>Magnoliidae</taxon>
        <taxon>Laurales</taxon>
        <taxon>Lauraceae</taxon>
        <taxon>Persea</taxon>
    </lineage>
</organism>
<accession>A0ACC2MWI2</accession>
<sequence length="461" mass="50176">MDLDTSERDGGKRIYSRLGPAQDRYQKVCFHWQNGRCNRYPCPFLHSELPPKRANYSSSYSSPDDPHNFQGGGSGFSRRNPNPNPNSTALSNHNGTNPAVSNHNGPPSRWGRSRGGGGGGGGGRVPTKNPEKMCGYWLKGKCTYGDSCRYLHASSIGETFSFLKLLEGHEQAVSGIALPSASDKLYSGGKDGTVRLWDCQTGQCAAIVTLGDEIGCMISEGPWLFVGLPNGIKAWNIQTNTDLSLSGPVGQVYAMVAINDMLFAGTQDGSILAWRFNVAGNCFEPAAFLAGHHRAVVSMVVGAQRLFSCSMDNTIRVWDLGTLQCVETLTDHTSVVMSVLCWDQFLLSCSLDKTIKVWVATESGKLEVTYTHIEEHGILSLCGMHDAQAKPVLLCSCNDNCVRIYDLPSFTERGKIFSKEEVRAIQIGPGGLFFTGDGSGELKVWKWLDTEQSSLHDVITA</sequence>
<reference evidence="1 2" key="1">
    <citation type="journal article" date="2022" name="Hortic Res">
        <title>A haplotype resolved chromosomal level avocado genome allows analysis of novel avocado genes.</title>
        <authorList>
            <person name="Nath O."/>
            <person name="Fletcher S.J."/>
            <person name="Hayward A."/>
            <person name="Shaw L.M."/>
            <person name="Masouleh A.K."/>
            <person name="Furtado A."/>
            <person name="Henry R.J."/>
            <person name="Mitter N."/>
        </authorList>
    </citation>
    <scope>NUCLEOTIDE SEQUENCE [LARGE SCALE GENOMIC DNA]</scope>
    <source>
        <strain evidence="2">cv. Hass</strain>
    </source>
</reference>
<gene>
    <name evidence="1" type="ORF">MRB53_003160</name>
</gene>
<evidence type="ECO:0000313" key="1">
    <source>
        <dbReference type="EMBL" id="KAJ8650137.1"/>
    </source>
</evidence>
<dbReference type="EMBL" id="CM056809">
    <property type="protein sequence ID" value="KAJ8650137.1"/>
    <property type="molecule type" value="Genomic_DNA"/>
</dbReference>
<comment type="caution">
    <text evidence="1">The sequence shown here is derived from an EMBL/GenBank/DDBJ whole genome shotgun (WGS) entry which is preliminary data.</text>
</comment>
<protein>
    <submittedName>
        <fullName evidence="1">Uncharacterized protein</fullName>
    </submittedName>
</protein>
<proteinExistence type="predicted"/>
<dbReference type="Proteomes" id="UP001234297">
    <property type="component" value="Chromosome 1"/>
</dbReference>
<evidence type="ECO:0000313" key="2">
    <source>
        <dbReference type="Proteomes" id="UP001234297"/>
    </source>
</evidence>